<keyword evidence="2" id="KW-1185">Reference proteome</keyword>
<protein>
    <recommendedName>
        <fullName evidence="3">RxLR effector protein</fullName>
    </recommendedName>
</protein>
<dbReference type="Proteomes" id="UP001162029">
    <property type="component" value="Unassembled WGS sequence"/>
</dbReference>
<evidence type="ECO:0000313" key="1">
    <source>
        <dbReference type="EMBL" id="CAI5714715.1"/>
    </source>
</evidence>
<accession>A0AAV0T4P6</accession>
<name>A0AAV0T4P6_9STRA</name>
<gene>
    <name evidence="1" type="ORF">PDE001_LOCUS1190</name>
</gene>
<dbReference type="EMBL" id="CANTFM010000204">
    <property type="protein sequence ID" value="CAI5714715.1"/>
    <property type="molecule type" value="Genomic_DNA"/>
</dbReference>
<evidence type="ECO:0000313" key="2">
    <source>
        <dbReference type="Proteomes" id="UP001162029"/>
    </source>
</evidence>
<proteinExistence type="predicted"/>
<reference evidence="1" key="1">
    <citation type="submission" date="2022-12" db="EMBL/GenBank/DDBJ databases">
        <authorList>
            <person name="Webb A."/>
        </authorList>
    </citation>
    <scope>NUCLEOTIDE SEQUENCE</scope>
    <source>
        <strain evidence="1">Pd1</strain>
    </source>
</reference>
<evidence type="ECO:0008006" key="3">
    <source>
        <dbReference type="Google" id="ProtNLM"/>
    </source>
</evidence>
<organism evidence="1 2">
    <name type="scientific">Peronospora destructor</name>
    <dbReference type="NCBI Taxonomy" id="86335"/>
    <lineage>
        <taxon>Eukaryota</taxon>
        <taxon>Sar</taxon>
        <taxon>Stramenopiles</taxon>
        <taxon>Oomycota</taxon>
        <taxon>Peronosporomycetes</taxon>
        <taxon>Peronosporales</taxon>
        <taxon>Peronosporaceae</taxon>
        <taxon>Peronospora</taxon>
    </lineage>
</organism>
<comment type="caution">
    <text evidence="1">The sequence shown here is derived from an EMBL/GenBank/DDBJ whole genome shotgun (WGS) entry which is preliminary data.</text>
</comment>
<dbReference type="AlphaFoldDB" id="A0AAV0T4P6"/>
<sequence length="174" mass="19188">MLATAIFVAGSDTLAATSVKLVQAGDAPIKRLLRSEASVGVDGEERGLIEFLKSLGKSPAESGYVRIKEAEEAATIVDAAATSHLERLERLENLKKKPLHEWLEGDLMKAAEDISELNKSSQGPPNLLQFLLDEYNAEDILRYLKVKAANKETYDYESTIIYYLQVGVTKAMEQ</sequence>